<evidence type="ECO:0000256" key="6">
    <source>
        <dbReference type="ARBA" id="ARBA00022605"/>
    </source>
</evidence>
<evidence type="ECO:0000256" key="14">
    <source>
        <dbReference type="ARBA" id="ARBA00051301"/>
    </source>
</evidence>
<keyword evidence="9 15" id="KW-0862">Zinc</keyword>
<dbReference type="SUPFAM" id="SSF53187">
    <property type="entry name" value="Zn-dependent exopeptidases"/>
    <property type="match status" value="1"/>
</dbReference>
<protein>
    <recommendedName>
        <fullName evidence="5 15">Succinyl-diaminopimelate desuccinylase</fullName>
        <shortName evidence="15">SDAP desuccinylase</shortName>
        <ecNumber evidence="4 15">3.5.1.18</ecNumber>
    </recommendedName>
    <alternativeName>
        <fullName evidence="13 15">N-succinyl-LL-2,6-diaminoheptanedioate amidohydrolase</fullName>
    </alternativeName>
</protein>
<dbReference type="AlphaFoldDB" id="A0A6S6PLW4"/>
<feature type="domain" description="Peptidase M20 dimerisation" evidence="16">
    <location>
        <begin position="181"/>
        <end position="286"/>
    </location>
</feature>
<dbReference type="GO" id="GO:0009089">
    <property type="term" value="P:lysine biosynthetic process via diaminopimelate"/>
    <property type="evidence" value="ECO:0007669"/>
    <property type="project" value="UniProtKB-UniRule"/>
</dbReference>
<evidence type="ECO:0000313" key="17">
    <source>
        <dbReference type="EMBL" id="BCI67671.1"/>
    </source>
</evidence>
<keyword evidence="7 15" id="KW-0479">Metal-binding</keyword>
<dbReference type="InterPro" id="IPR002933">
    <property type="entry name" value="Peptidase_M20"/>
</dbReference>
<dbReference type="Pfam" id="PF07687">
    <property type="entry name" value="M20_dimer"/>
    <property type="match status" value="1"/>
</dbReference>
<organism evidence="17 18">
    <name type="scientific">Acetobacter aceti</name>
    <dbReference type="NCBI Taxonomy" id="435"/>
    <lineage>
        <taxon>Bacteria</taxon>
        <taxon>Pseudomonadati</taxon>
        <taxon>Pseudomonadota</taxon>
        <taxon>Alphaproteobacteria</taxon>
        <taxon>Acetobacterales</taxon>
        <taxon>Acetobacteraceae</taxon>
        <taxon>Acetobacter</taxon>
        <taxon>Acetobacter subgen. Acetobacter</taxon>
    </lineage>
</organism>
<sequence length="380" mass="40898">MTHALDVTALASDLIRHPSVSPDPGESQIALGETLSAMGFEVFHLPFGEGAERTPNLFARRGKGGPHLCFAGHTDVVPPGQQGWQHGPFAGSVERGILYGRGACDMKGGIAAFVAAVSSFLESAPEPQGSISLLITGDEEGPARFGTVKVLEWMKSHNQIPDFCVVGEPTNPTVMGEVIKIGRRGSINVRIRVKGRQGHVAYPHRADNPVHRLIRILSELTEKPLDEGSEWFEPSSLQVTSVDVGNTATNVIPAEAKAALNIRFNDLHTGASLREWIETVCHRHAPDCQVEASISGESFLTQPGPELNALKASVQDVTGREPRLDTGGGTSDARFIALYCPVAEFGLVGASMHQIDEHVAVSDLDTLKRVYERLLERTVA</sequence>
<evidence type="ECO:0000256" key="13">
    <source>
        <dbReference type="ARBA" id="ARBA00031891"/>
    </source>
</evidence>
<dbReference type="NCBIfam" id="TIGR01246">
    <property type="entry name" value="dapE_proteo"/>
    <property type="match status" value="1"/>
</dbReference>
<dbReference type="GO" id="GO:0009014">
    <property type="term" value="F:succinyl-diaminopimelate desuccinylase activity"/>
    <property type="evidence" value="ECO:0007669"/>
    <property type="project" value="UniProtKB-UniRule"/>
</dbReference>
<keyword evidence="12 15" id="KW-0170">Cobalt</keyword>
<feature type="binding site" evidence="15">
    <location>
        <position position="140"/>
    </location>
    <ligand>
        <name>Zn(2+)</name>
        <dbReference type="ChEBI" id="CHEBI:29105"/>
        <label>2</label>
    </ligand>
</feature>
<evidence type="ECO:0000256" key="11">
    <source>
        <dbReference type="ARBA" id="ARBA00023154"/>
    </source>
</evidence>
<dbReference type="PANTHER" id="PTHR43808">
    <property type="entry name" value="ACETYLORNITHINE DEACETYLASE"/>
    <property type="match status" value="1"/>
</dbReference>
<evidence type="ECO:0000256" key="4">
    <source>
        <dbReference type="ARBA" id="ARBA00011921"/>
    </source>
</evidence>
<comment type="cofactor">
    <cofactor evidence="15">
        <name>Zn(2+)</name>
        <dbReference type="ChEBI" id="CHEBI:29105"/>
    </cofactor>
    <cofactor evidence="15">
        <name>Co(2+)</name>
        <dbReference type="ChEBI" id="CHEBI:48828"/>
    </cofactor>
    <text evidence="15">Binds 2 Zn(2+) or Co(2+) ions per subunit.</text>
</comment>
<dbReference type="Gene3D" id="3.30.70.360">
    <property type="match status" value="1"/>
</dbReference>
<evidence type="ECO:0000313" key="18">
    <source>
        <dbReference type="Proteomes" id="UP000515220"/>
    </source>
</evidence>
<gene>
    <name evidence="15 17" type="primary">dapE</name>
    <name evidence="17" type="ORF">AAJCM20276_22950</name>
</gene>
<feature type="binding site" evidence="15">
    <location>
        <position position="168"/>
    </location>
    <ligand>
        <name>Zn(2+)</name>
        <dbReference type="ChEBI" id="CHEBI:29105"/>
        <label>1</label>
    </ligand>
</feature>
<evidence type="ECO:0000256" key="7">
    <source>
        <dbReference type="ARBA" id="ARBA00022723"/>
    </source>
</evidence>
<evidence type="ECO:0000256" key="10">
    <source>
        <dbReference type="ARBA" id="ARBA00022915"/>
    </source>
</evidence>
<dbReference type="InterPro" id="IPR036264">
    <property type="entry name" value="Bact_exopeptidase_dim_dom"/>
</dbReference>
<keyword evidence="8 15" id="KW-0378">Hydrolase</keyword>
<name>A0A6S6PLW4_ACEAC</name>
<dbReference type="RefSeq" id="WP_099347069.1">
    <property type="nucleotide sequence ID" value="NZ_AP023326.1"/>
</dbReference>
<dbReference type="Pfam" id="PF01546">
    <property type="entry name" value="Peptidase_M20"/>
    <property type="match status" value="1"/>
</dbReference>
<evidence type="ECO:0000256" key="1">
    <source>
        <dbReference type="ARBA" id="ARBA00005130"/>
    </source>
</evidence>
<dbReference type="InterPro" id="IPR050072">
    <property type="entry name" value="Peptidase_M20A"/>
</dbReference>
<dbReference type="EC" id="3.5.1.18" evidence="4 15"/>
<comment type="subunit">
    <text evidence="3 15">Homodimer.</text>
</comment>
<dbReference type="NCBIfam" id="NF009557">
    <property type="entry name" value="PRK13009.1"/>
    <property type="match status" value="1"/>
</dbReference>
<dbReference type="GO" id="GO:0008270">
    <property type="term" value="F:zinc ion binding"/>
    <property type="evidence" value="ECO:0007669"/>
    <property type="project" value="UniProtKB-UniRule"/>
</dbReference>
<dbReference type="Gene3D" id="3.40.630.10">
    <property type="entry name" value="Zn peptidases"/>
    <property type="match status" value="1"/>
</dbReference>
<evidence type="ECO:0000256" key="2">
    <source>
        <dbReference type="ARBA" id="ARBA00006746"/>
    </source>
</evidence>
<keyword evidence="6 15" id="KW-0028">Amino-acid biosynthesis</keyword>
<comment type="catalytic activity">
    <reaction evidence="14 15">
        <text>N-succinyl-(2S,6S)-2,6-diaminopimelate + H2O = (2S,6S)-2,6-diaminopimelate + succinate</text>
        <dbReference type="Rhea" id="RHEA:22608"/>
        <dbReference type="ChEBI" id="CHEBI:15377"/>
        <dbReference type="ChEBI" id="CHEBI:30031"/>
        <dbReference type="ChEBI" id="CHEBI:57609"/>
        <dbReference type="ChEBI" id="CHEBI:58087"/>
        <dbReference type="EC" id="3.5.1.18"/>
    </reaction>
</comment>
<dbReference type="Proteomes" id="UP000515220">
    <property type="component" value="Chromosome"/>
</dbReference>
<comment type="similarity">
    <text evidence="2 15">Belongs to the peptidase M20A family. DapE subfamily.</text>
</comment>
<evidence type="ECO:0000256" key="12">
    <source>
        <dbReference type="ARBA" id="ARBA00023285"/>
    </source>
</evidence>
<dbReference type="GO" id="GO:0006526">
    <property type="term" value="P:L-arginine biosynthetic process"/>
    <property type="evidence" value="ECO:0007669"/>
    <property type="project" value="TreeGrafter"/>
</dbReference>
<accession>A0A6S6PLW4</accession>
<evidence type="ECO:0000259" key="16">
    <source>
        <dbReference type="Pfam" id="PF07687"/>
    </source>
</evidence>
<feature type="binding site" evidence="15">
    <location>
        <position position="105"/>
    </location>
    <ligand>
        <name>Zn(2+)</name>
        <dbReference type="ChEBI" id="CHEBI:29105"/>
        <label>1</label>
    </ligand>
</feature>
<dbReference type="GO" id="GO:0008777">
    <property type="term" value="F:acetylornithine deacetylase activity"/>
    <property type="evidence" value="ECO:0007669"/>
    <property type="project" value="TreeGrafter"/>
</dbReference>
<evidence type="ECO:0000256" key="15">
    <source>
        <dbReference type="HAMAP-Rule" id="MF_01690"/>
    </source>
</evidence>
<reference evidence="17 18" key="1">
    <citation type="submission" date="2020-07" db="EMBL/GenBank/DDBJ databases">
        <title>Complete Genome Sequence of an acetic acid bacterium, Acetobacter aceti JCM20276.</title>
        <authorList>
            <person name="Hirose Y."/>
            <person name="Mihara H."/>
        </authorList>
    </citation>
    <scope>NUCLEOTIDE SEQUENCE [LARGE SCALE GENOMIC DNA]</scope>
    <source>
        <strain evidence="17 18">JCM20276</strain>
    </source>
</reference>
<comment type="function">
    <text evidence="15">Catalyzes the hydrolysis of N-succinyl-L,L-diaminopimelic acid (SDAP), forming succinate and LL-2,6-diaminopimelate (DAP), an intermediate involved in the bacterial biosynthesis of lysine and meso-diaminopimelic acid, an essential component of bacterial cell walls.</text>
</comment>
<dbReference type="CDD" id="cd03891">
    <property type="entry name" value="M20_DapE_proteobac"/>
    <property type="match status" value="1"/>
</dbReference>
<evidence type="ECO:0000256" key="9">
    <source>
        <dbReference type="ARBA" id="ARBA00022833"/>
    </source>
</evidence>
<dbReference type="InterPro" id="IPR011650">
    <property type="entry name" value="Peptidase_M20_dimer"/>
</dbReference>
<evidence type="ECO:0000256" key="8">
    <source>
        <dbReference type="ARBA" id="ARBA00022801"/>
    </source>
</evidence>
<dbReference type="PANTHER" id="PTHR43808:SF31">
    <property type="entry name" value="N-ACETYL-L-CITRULLINE DEACETYLASE"/>
    <property type="match status" value="1"/>
</dbReference>
<evidence type="ECO:0000256" key="3">
    <source>
        <dbReference type="ARBA" id="ARBA00011738"/>
    </source>
</evidence>
<dbReference type="InterPro" id="IPR005941">
    <property type="entry name" value="DapE_proteobac"/>
</dbReference>
<feature type="active site" evidence="15">
    <location>
        <position position="75"/>
    </location>
</feature>
<feature type="binding site" evidence="15">
    <location>
        <position position="105"/>
    </location>
    <ligand>
        <name>Zn(2+)</name>
        <dbReference type="ChEBI" id="CHEBI:29105"/>
        <label>2</label>
    </ligand>
</feature>
<feature type="active site" description="Proton acceptor" evidence="15">
    <location>
        <position position="139"/>
    </location>
</feature>
<dbReference type="SUPFAM" id="SSF55031">
    <property type="entry name" value="Bacterial exopeptidase dimerisation domain"/>
    <property type="match status" value="1"/>
</dbReference>
<feature type="binding site" evidence="15">
    <location>
        <position position="73"/>
    </location>
    <ligand>
        <name>Zn(2+)</name>
        <dbReference type="ChEBI" id="CHEBI:29105"/>
        <label>1</label>
    </ligand>
</feature>
<dbReference type="UniPathway" id="UPA00034">
    <property type="reaction ID" value="UER00021"/>
</dbReference>
<keyword evidence="10 15" id="KW-0220">Diaminopimelate biosynthesis</keyword>
<evidence type="ECO:0000256" key="5">
    <source>
        <dbReference type="ARBA" id="ARBA00022391"/>
    </source>
</evidence>
<comment type="pathway">
    <text evidence="1 15">Amino-acid biosynthesis; L-lysine biosynthesis via DAP pathway; LL-2,6-diaminopimelate from (S)-tetrahydrodipicolinate (succinylase route): step 3/3.</text>
</comment>
<dbReference type="HAMAP" id="MF_01690">
    <property type="entry name" value="DapE"/>
    <property type="match status" value="1"/>
</dbReference>
<feature type="binding site" evidence="15">
    <location>
        <position position="353"/>
    </location>
    <ligand>
        <name>Zn(2+)</name>
        <dbReference type="ChEBI" id="CHEBI:29105"/>
        <label>2</label>
    </ligand>
</feature>
<keyword evidence="11 15" id="KW-0457">Lysine biosynthesis</keyword>
<proteinExistence type="inferred from homology"/>
<dbReference type="EMBL" id="AP023326">
    <property type="protein sequence ID" value="BCI67671.1"/>
    <property type="molecule type" value="Genomic_DNA"/>
</dbReference>
<dbReference type="GO" id="GO:0050897">
    <property type="term" value="F:cobalt ion binding"/>
    <property type="evidence" value="ECO:0007669"/>
    <property type="project" value="UniProtKB-UniRule"/>
</dbReference>
<dbReference type="GO" id="GO:0019877">
    <property type="term" value="P:diaminopimelate biosynthetic process"/>
    <property type="evidence" value="ECO:0007669"/>
    <property type="project" value="UniProtKB-UniRule"/>
</dbReference>